<dbReference type="OrthoDB" id="664884at2"/>
<keyword evidence="3" id="KW-1185">Reference proteome</keyword>
<reference evidence="2 3" key="1">
    <citation type="journal article" date="2014" name="Int. J. Syst. Evol. Microbiol.">
        <title>Phaeodactylibacter xiamenensis gen. nov., sp. nov., a member of the family Saprospiraceae isolated from the marine alga Phaeodactylum tricornutum.</title>
        <authorList>
            <person name="Chen Z.Jr."/>
            <person name="Lei X."/>
            <person name="Lai Q."/>
            <person name="Li Y."/>
            <person name="Zhang B."/>
            <person name="Zhang J."/>
            <person name="Zhang H."/>
            <person name="Yang L."/>
            <person name="Zheng W."/>
            <person name="Tian Y."/>
            <person name="Yu Z."/>
            <person name="Xu H.Jr."/>
            <person name="Zheng T."/>
        </authorList>
    </citation>
    <scope>NUCLEOTIDE SEQUENCE [LARGE SCALE GENOMIC DNA]</scope>
    <source>
        <strain evidence="2 3">KD52</strain>
    </source>
</reference>
<dbReference type="EMBL" id="JPOS01000079">
    <property type="protein sequence ID" value="KGE86311.1"/>
    <property type="molecule type" value="Genomic_DNA"/>
</dbReference>
<organism evidence="2 3">
    <name type="scientific">Phaeodactylibacter xiamenensis</name>
    <dbReference type="NCBI Taxonomy" id="1524460"/>
    <lineage>
        <taxon>Bacteria</taxon>
        <taxon>Pseudomonadati</taxon>
        <taxon>Bacteroidota</taxon>
        <taxon>Saprospiria</taxon>
        <taxon>Saprospirales</taxon>
        <taxon>Haliscomenobacteraceae</taxon>
        <taxon>Phaeodactylibacter</taxon>
    </lineage>
</organism>
<evidence type="ECO:0008006" key="4">
    <source>
        <dbReference type="Google" id="ProtNLM"/>
    </source>
</evidence>
<dbReference type="InterPro" id="IPR021109">
    <property type="entry name" value="Peptidase_aspartic_dom_sf"/>
</dbReference>
<sequence>MGKIYATIRLINTRDVVLADAKAMDKAAIRSLELSILVDSGAYNLAINETIKEQLGLPIIDEQVFELANGQQEKYPIVGPIDIQFENRATTTRAVLLPGDNEPLLGQIPLEDMDVVLLPREEKMIVNPKTPLIARKELK</sequence>
<dbReference type="RefSeq" id="WP_044224953.1">
    <property type="nucleotide sequence ID" value="NZ_JBKAGJ010000010.1"/>
</dbReference>
<evidence type="ECO:0000313" key="2">
    <source>
        <dbReference type="EMBL" id="KGE86526.1"/>
    </source>
</evidence>
<accession>A0A098S3A2</accession>
<name>A0A098S3A2_9BACT</name>
<gene>
    <name evidence="2" type="ORF">IX84_21085</name>
    <name evidence="1" type="ORF">IX84_21120</name>
</gene>
<dbReference type="AlphaFoldDB" id="A0A098S3A2"/>
<reference evidence="2" key="2">
    <citation type="submission" date="2014-07" db="EMBL/GenBank/DDBJ databases">
        <authorList>
            <person name="Chen Z."/>
            <person name="Lei X."/>
            <person name="Zhang J."/>
            <person name="Zhang B."/>
            <person name="Li Y."/>
            <person name="Zhang H."/>
            <person name="Zheng T."/>
        </authorList>
    </citation>
    <scope>NUCLEOTIDE SEQUENCE</scope>
    <source>
        <strain evidence="2">KD52</strain>
    </source>
</reference>
<protein>
    <recommendedName>
        <fullName evidence="4">Clan AA aspartic protease</fullName>
    </recommendedName>
</protein>
<proteinExistence type="predicted"/>
<dbReference type="EMBL" id="JPOS01000078">
    <property type="protein sequence ID" value="KGE86526.1"/>
    <property type="molecule type" value="Genomic_DNA"/>
</dbReference>
<evidence type="ECO:0000313" key="1">
    <source>
        <dbReference type="EMBL" id="KGE86311.1"/>
    </source>
</evidence>
<dbReference type="STRING" id="1524460.IX84_21085"/>
<dbReference type="Pfam" id="PF13650">
    <property type="entry name" value="Asp_protease_2"/>
    <property type="match status" value="1"/>
</dbReference>
<dbReference type="SUPFAM" id="SSF50630">
    <property type="entry name" value="Acid proteases"/>
    <property type="match status" value="1"/>
</dbReference>
<dbReference type="Gene3D" id="2.40.70.10">
    <property type="entry name" value="Acid Proteases"/>
    <property type="match status" value="1"/>
</dbReference>
<evidence type="ECO:0000313" key="3">
    <source>
        <dbReference type="Proteomes" id="UP000029736"/>
    </source>
</evidence>
<dbReference type="Proteomes" id="UP000029736">
    <property type="component" value="Unassembled WGS sequence"/>
</dbReference>
<comment type="caution">
    <text evidence="2">The sequence shown here is derived from an EMBL/GenBank/DDBJ whole genome shotgun (WGS) entry which is preliminary data.</text>
</comment>